<accession>A0A9X4LHL9</accession>
<keyword evidence="2" id="KW-0238">DNA-binding</keyword>
<evidence type="ECO:0000256" key="1">
    <source>
        <dbReference type="ARBA" id="ARBA00023015"/>
    </source>
</evidence>
<keyword evidence="7" id="KW-1185">Reference proteome</keyword>
<evidence type="ECO:0000313" key="7">
    <source>
        <dbReference type="Proteomes" id="UP001152766"/>
    </source>
</evidence>
<dbReference type="Gene3D" id="1.10.10.10">
    <property type="entry name" value="Winged helix-like DNA-binding domain superfamily/Winged helix DNA-binding domain"/>
    <property type="match status" value="1"/>
</dbReference>
<name>A0A9X4LHL9_9BURK</name>
<dbReference type="InterPro" id="IPR001845">
    <property type="entry name" value="HTH_ArsR_DNA-bd_dom"/>
</dbReference>
<keyword evidence="1" id="KW-0805">Transcription regulation</keyword>
<evidence type="ECO:0000256" key="2">
    <source>
        <dbReference type="ARBA" id="ARBA00023125"/>
    </source>
</evidence>
<dbReference type="SMART" id="SM00418">
    <property type="entry name" value="HTH_ARSR"/>
    <property type="match status" value="1"/>
</dbReference>
<dbReference type="PROSITE" id="PS50987">
    <property type="entry name" value="HTH_ARSR_2"/>
    <property type="match status" value="1"/>
</dbReference>
<dbReference type="CDD" id="cd00090">
    <property type="entry name" value="HTH_ARSR"/>
    <property type="match status" value="1"/>
</dbReference>
<proteinExistence type="predicted"/>
<dbReference type="GO" id="GO:0003677">
    <property type="term" value="F:DNA binding"/>
    <property type="evidence" value="ECO:0007669"/>
    <property type="project" value="UniProtKB-KW"/>
</dbReference>
<dbReference type="EMBL" id="SGUG01000028">
    <property type="protein sequence ID" value="MDG0864196.1"/>
    <property type="molecule type" value="Genomic_DNA"/>
</dbReference>
<dbReference type="InterPro" id="IPR036390">
    <property type="entry name" value="WH_DNA-bd_sf"/>
</dbReference>
<dbReference type="PRINTS" id="PR00778">
    <property type="entry name" value="HTHARSR"/>
</dbReference>
<comment type="caution">
    <text evidence="6">The sequence shown here is derived from an EMBL/GenBank/DDBJ whole genome shotgun (WGS) entry which is preliminary data.</text>
</comment>
<dbReference type="AlphaFoldDB" id="A0A9X4LHL9"/>
<dbReference type="PANTHER" id="PTHR33154:SF33">
    <property type="entry name" value="TRANSCRIPTIONAL REPRESSOR SDPR"/>
    <property type="match status" value="1"/>
</dbReference>
<evidence type="ECO:0000259" key="5">
    <source>
        <dbReference type="PROSITE" id="PS50987"/>
    </source>
</evidence>
<dbReference type="Proteomes" id="UP001152766">
    <property type="component" value="Unassembled WGS sequence"/>
</dbReference>
<dbReference type="Pfam" id="PF01022">
    <property type="entry name" value="HTH_5"/>
    <property type="match status" value="1"/>
</dbReference>
<dbReference type="InterPro" id="IPR011991">
    <property type="entry name" value="ArsR-like_HTH"/>
</dbReference>
<keyword evidence="3" id="KW-0804">Transcription</keyword>
<feature type="domain" description="HTH arsR-type" evidence="5">
    <location>
        <begin position="33"/>
        <end position="128"/>
    </location>
</feature>
<sequence>MLVAKKPRDMEAPVATEQPKPRAISKRAKNNAVEALASTLDANFFKAIAEPVRQQIVLILLQEGRSNVQEVAQHLVQDRSVVSRHLAFLEQAGFVRSHRVQRFTEYELDGPAIIGKLELLLSHLRHAAQVCCPPDQLR</sequence>
<dbReference type="GO" id="GO:0003700">
    <property type="term" value="F:DNA-binding transcription factor activity"/>
    <property type="evidence" value="ECO:0007669"/>
    <property type="project" value="InterPro"/>
</dbReference>
<evidence type="ECO:0000256" key="4">
    <source>
        <dbReference type="SAM" id="MobiDB-lite"/>
    </source>
</evidence>
<dbReference type="PANTHER" id="PTHR33154">
    <property type="entry name" value="TRANSCRIPTIONAL REGULATOR, ARSR FAMILY"/>
    <property type="match status" value="1"/>
</dbReference>
<dbReference type="SUPFAM" id="SSF46785">
    <property type="entry name" value="Winged helix' DNA-binding domain"/>
    <property type="match status" value="1"/>
</dbReference>
<dbReference type="RefSeq" id="WP_268153603.1">
    <property type="nucleotide sequence ID" value="NZ_JAPPUW010000025.1"/>
</dbReference>
<organism evidence="6 7">
    <name type="scientific">Pelomonas aquatica</name>
    <dbReference type="NCBI Taxonomy" id="431058"/>
    <lineage>
        <taxon>Bacteria</taxon>
        <taxon>Pseudomonadati</taxon>
        <taxon>Pseudomonadota</taxon>
        <taxon>Betaproteobacteria</taxon>
        <taxon>Burkholderiales</taxon>
        <taxon>Sphaerotilaceae</taxon>
        <taxon>Roseateles</taxon>
    </lineage>
</organism>
<dbReference type="NCBIfam" id="NF033788">
    <property type="entry name" value="HTH_metalloreg"/>
    <property type="match status" value="1"/>
</dbReference>
<reference evidence="6" key="1">
    <citation type="submission" date="2019-02" db="EMBL/GenBank/DDBJ databases">
        <title>Draft genome of the type strain Pelomonas aquatica CCUG 52575T.</title>
        <authorList>
            <person name="Gomila M."/>
            <person name="Lalucat J."/>
        </authorList>
    </citation>
    <scope>NUCLEOTIDE SEQUENCE</scope>
    <source>
        <strain evidence="6">CCUG 52575</strain>
    </source>
</reference>
<gene>
    <name evidence="6" type="ORF">EXJ73_17180</name>
</gene>
<dbReference type="InterPro" id="IPR036388">
    <property type="entry name" value="WH-like_DNA-bd_sf"/>
</dbReference>
<feature type="region of interest" description="Disordered" evidence="4">
    <location>
        <begin position="1"/>
        <end position="26"/>
    </location>
</feature>
<dbReference type="InterPro" id="IPR051081">
    <property type="entry name" value="HTH_MetalResp_TranReg"/>
</dbReference>
<evidence type="ECO:0000313" key="6">
    <source>
        <dbReference type="EMBL" id="MDG0864196.1"/>
    </source>
</evidence>
<protein>
    <submittedName>
        <fullName evidence="6">Transcriptional regulator</fullName>
    </submittedName>
</protein>
<feature type="compositionally biased region" description="Basic and acidic residues" evidence="4">
    <location>
        <begin position="1"/>
        <end position="11"/>
    </location>
</feature>
<evidence type="ECO:0000256" key="3">
    <source>
        <dbReference type="ARBA" id="ARBA00023163"/>
    </source>
</evidence>